<reference evidence="1 2" key="1">
    <citation type="submission" date="2018-07" db="EMBL/GenBank/DDBJ databases">
        <title>Section-level genome sequencing of Aspergillus section Nigri to investigate inter- and intra-species variation.</title>
        <authorList>
            <consortium name="DOE Joint Genome Institute"/>
            <person name="Vesth T.C."/>
            <person name="Nybo J.L."/>
            <person name="Theobald S."/>
            <person name="Frisvad J.C."/>
            <person name="Larsen T.O."/>
            <person name="Nielsen K.F."/>
            <person name="Hoof J.B."/>
            <person name="Brandl J."/>
            <person name="Salamov A."/>
            <person name="Riley R."/>
            <person name="Gladden J.M."/>
            <person name="Phatale P."/>
            <person name="Nielsen M.T."/>
            <person name="Lyhne E.K."/>
            <person name="Kogle M.E."/>
            <person name="Strasser K."/>
            <person name="McDonnell E."/>
            <person name="Barry K."/>
            <person name="Clum A."/>
            <person name="Chen C."/>
            <person name="Nolan M."/>
            <person name="Sandor L."/>
            <person name="Kuo A."/>
            <person name="Lipzen A."/>
            <person name="Hainaut M."/>
            <person name="Drula E."/>
            <person name="Tsang A."/>
            <person name="Magnuson J.K."/>
            <person name="Henrissat B."/>
            <person name="Wiebenga A."/>
            <person name="Simmons B.A."/>
            <person name="Makela M.R."/>
            <person name="De vries R.P."/>
            <person name="Grigoriev I.V."/>
            <person name="Mortensen U.H."/>
            <person name="Baker S.E."/>
            <person name="Andersen M.R."/>
        </authorList>
    </citation>
    <scope>NUCLEOTIDE SEQUENCE [LARGE SCALE GENOMIC DNA]</scope>
    <source>
        <strain evidence="1 2">ATCC 13496</strain>
    </source>
</reference>
<organism evidence="1 2">
    <name type="scientific">Aspergillus niger ATCC 13496</name>
    <dbReference type="NCBI Taxonomy" id="1353008"/>
    <lineage>
        <taxon>Eukaryota</taxon>
        <taxon>Fungi</taxon>
        <taxon>Dikarya</taxon>
        <taxon>Ascomycota</taxon>
        <taxon>Pezizomycotina</taxon>
        <taxon>Eurotiomycetes</taxon>
        <taxon>Eurotiomycetidae</taxon>
        <taxon>Eurotiales</taxon>
        <taxon>Aspergillaceae</taxon>
        <taxon>Aspergillus</taxon>
        <taxon>Aspergillus subgen. Circumdati</taxon>
    </lineage>
</organism>
<proteinExistence type="predicted"/>
<sequence length="239" mass="26333">MASIFHARYSAIGAVAVLRDQLGISWPPADWASIRTWFSGRGKFIPINNKWVMPEELSIMRGISKMGHANAPGAGLARGFDMGSKWPSNHILGSLCGNAGQTRKSDMYHGSGRGEADLCWRADQAINWCHREPPREHPLSGRKGKKMLDESGVNIGIADWLAETRDCLRDPPRTRPFDPSCGFSPCLGQGERERPSRPIFRLLFPIPSLFLDADDPGSLLDRSGCATDDRQLPPLPLSS</sequence>
<accession>A0A370BHA8</accession>
<dbReference type="EMBL" id="KZ851955">
    <property type="protein sequence ID" value="RDH14964.1"/>
    <property type="molecule type" value="Genomic_DNA"/>
</dbReference>
<dbReference type="AlphaFoldDB" id="A0A370BHA8"/>
<dbReference type="VEuPathDB" id="FungiDB:M747DRAFT_361264"/>
<dbReference type="Proteomes" id="UP000253845">
    <property type="component" value="Unassembled WGS sequence"/>
</dbReference>
<protein>
    <submittedName>
        <fullName evidence="1">Uncharacterized protein</fullName>
    </submittedName>
</protein>
<evidence type="ECO:0000313" key="2">
    <source>
        <dbReference type="Proteomes" id="UP000253845"/>
    </source>
</evidence>
<name>A0A370BHA8_ASPNG</name>
<evidence type="ECO:0000313" key="1">
    <source>
        <dbReference type="EMBL" id="RDH14964.1"/>
    </source>
</evidence>
<gene>
    <name evidence="1" type="ORF">M747DRAFT_361264</name>
</gene>